<dbReference type="PaxDb" id="8022-A0A060X4W8"/>
<feature type="compositionally biased region" description="Polar residues" evidence="1">
    <location>
        <begin position="258"/>
        <end position="283"/>
    </location>
</feature>
<feature type="compositionally biased region" description="Basic and acidic residues" evidence="1">
    <location>
        <begin position="181"/>
        <end position="207"/>
    </location>
</feature>
<dbReference type="EMBL" id="FR904987">
    <property type="protein sequence ID" value="CDQ74643.1"/>
    <property type="molecule type" value="Genomic_DNA"/>
</dbReference>
<feature type="compositionally biased region" description="Polar residues" evidence="1">
    <location>
        <begin position="290"/>
        <end position="299"/>
    </location>
</feature>
<sequence>MYFRRLTINIPTSKSSFLSPFPFSSVIAGDQRLTAILNSAIQSGPFLPPAAPPSSSSVFEQAAQPPSSSLVHSPFVFGQCPRSQVSQPQPQLPSKSVRLYDSVDACLPRCSWSHLNSSLAYHSFVCDFFTCVFGGVKSNGQYLVWPPAAKSTAVHLLMDCIRFASSCCNLGARPMSPATKQRLESRSPKQEGRGGRTSEQSKSKDPPASEALILRSDTAKLRSDSHSRSHSPNHNTLQALKADGRDRNSSGLRAESPNPGSRSTSPKQKGLSSTSGRTNQLTRTCHKTRTNPMTRTSLPMSAPPRLGWTRPEKGPSRTRTPWTRTP</sequence>
<organism evidence="2 3">
    <name type="scientific">Oncorhynchus mykiss</name>
    <name type="common">Rainbow trout</name>
    <name type="synonym">Salmo gairdneri</name>
    <dbReference type="NCBI Taxonomy" id="8022"/>
    <lineage>
        <taxon>Eukaryota</taxon>
        <taxon>Metazoa</taxon>
        <taxon>Chordata</taxon>
        <taxon>Craniata</taxon>
        <taxon>Vertebrata</taxon>
        <taxon>Euteleostomi</taxon>
        <taxon>Actinopterygii</taxon>
        <taxon>Neopterygii</taxon>
        <taxon>Teleostei</taxon>
        <taxon>Protacanthopterygii</taxon>
        <taxon>Salmoniformes</taxon>
        <taxon>Salmonidae</taxon>
        <taxon>Salmoninae</taxon>
        <taxon>Oncorhynchus</taxon>
    </lineage>
</organism>
<evidence type="ECO:0000313" key="2">
    <source>
        <dbReference type="EMBL" id="CDQ74643.1"/>
    </source>
</evidence>
<dbReference type="Proteomes" id="UP000193380">
    <property type="component" value="Unassembled WGS sequence"/>
</dbReference>
<protein>
    <submittedName>
        <fullName evidence="2">Uncharacterized protein</fullName>
    </submittedName>
</protein>
<feature type="region of interest" description="Disordered" evidence="1">
    <location>
        <begin position="175"/>
        <end position="326"/>
    </location>
</feature>
<name>A0A060X4W8_ONCMY</name>
<feature type="compositionally biased region" description="Basic and acidic residues" evidence="1">
    <location>
        <begin position="217"/>
        <end position="227"/>
    </location>
</feature>
<gene>
    <name evidence="2" type="ORF">GSONMT00014755001</name>
</gene>
<reference evidence="2" key="1">
    <citation type="journal article" date="2014" name="Nat. Commun.">
        <title>The rainbow trout genome provides novel insights into evolution after whole-genome duplication in vertebrates.</title>
        <authorList>
            <person name="Berthelot C."/>
            <person name="Brunet F."/>
            <person name="Chalopin D."/>
            <person name="Juanchich A."/>
            <person name="Bernard M."/>
            <person name="Noel B."/>
            <person name="Bento P."/>
            <person name="Da Silva C."/>
            <person name="Labadie K."/>
            <person name="Alberti A."/>
            <person name="Aury J.M."/>
            <person name="Louis A."/>
            <person name="Dehais P."/>
            <person name="Bardou P."/>
            <person name="Montfort J."/>
            <person name="Klopp C."/>
            <person name="Cabau C."/>
            <person name="Gaspin C."/>
            <person name="Thorgaard G.H."/>
            <person name="Boussaha M."/>
            <person name="Quillet E."/>
            <person name="Guyomard R."/>
            <person name="Galiana D."/>
            <person name="Bobe J."/>
            <person name="Volff J.N."/>
            <person name="Genet C."/>
            <person name="Wincker P."/>
            <person name="Jaillon O."/>
            <person name="Roest Crollius H."/>
            <person name="Guiguen Y."/>
        </authorList>
    </citation>
    <scope>NUCLEOTIDE SEQUENCE [LARGE SCALE GENOMIC DNA]</scope>
</reference>
<reference evidence="2" key="2">
    <citation type="submission" date="2014-03" db="EMBL/GenBank/DDBJ databases">
        <authorList>
            <person name="Genoscope - CEA"/>
        </authorList>
    </citation>
    <scope>NUCLEOTIDE SEQUENCE</scope>
</reference>
<proteinExistence type="predicted"/>
<evidence type="ECO:0000256" key="1">
    <source>
        <dbReference type="SAM" id="MobiDB-lite"/>
    </source>
</evidence>
<feature type="compositionally biased region" description="Low complexity" evidence="1">
    <location>
        <begin position="317"/>
        <end position="326"/>
    </location>
</feature>
<accession>A0A060X4W8</accession>
<evidence type="ECO:0000313" key="3">
    <source>
        <dbReference type="Proteomes" id="UP000193380"/>
    </source>
</evidence>
<dbReference type="STRING" id="8022.A0A060X4W8"/>
<dbReference type="AlphaFoldDB" id="A0A060X4W8"/>